<evidence type="ECO:0000313" key="1">
    <source>
        <dbReference type="EMBL" id="KAJ4705711.1"/>
    </source>
</evidence>
<protein>
    <submittedName>
        <fullName evidence="1">RING/U-box superfamily protein</fullName>
    </submittedName>
</protein>
<reference evidence="1 2" key="1">
    <citation type="journal article" date="2023" name="Science">
        <title>Complex scaffold remodeling in plant triterpene biosynthesis.</title>
        <authorList>
            <person name="De La Pena R."/>
            <person name="Hodgson H."/>
            <person name="Liu J.C."/>
            <person name="Stephenson M.J."/>
            <person name="Martin A.C."/>
            <person name="Owen C."/>
            <person name="Harkess A."/>
            <person name="Leebens-Mack J."/>
            <person name="Jimenez L.E."/>
            <person name="Osbourn A."/>
            <person name="Sattely E.S."/>
        </authorList>
    </citation>
    <scope>NUCLEOTIDE SEQUENCE [LARGE SCALE GENOMIC DNA]</scope>
    <source>
        <strain evidence="2">cv. JPN11</strain>
        <tissue evidence="1">Leaf</tissue>
    </source>
</reference>
<sequence>METSTSSVAHSENNDESSTLDSLRQAQVSNGKENIEESSSVVVQQSRRPNLSSLKIPVRSLDNCLSDFTRIEIPSLPSPNSSRAGLPPRPNSAKFKSSVRNLLPQRSFRAKNVSHDGEKTVLIIPDTPSSDAPPDKPYTSRSFSFNKIFFPSSTKAAHSLPSTPLGTSTLESVQERQQNDQPYNSKLRVQQHMTRSLSVPVNIKVRSLRRTESGGGLIRVISATPRTEAVERTLVNNVVLTDIAIEDAGEDIPEEEAVCRICLVEVGEGGDAFKMECSCKGELALAHKECAVKWFSIKGNKTCDVCKQDVQNLPVTLLKIHNPQTVIRQPPPIVQRREVPRYRFWQDIPVLVMVSMLAYFCFLEQLLVSDLGPRALAISLPFSCVLGLLSSMIASTMVSRSYIWAYASFQFAIVILFAHIFYSVLNVNPILSVLLSSFTGFGIAISTNSLIVEYLRWRMSRQMQSLHQQMNGTMQQRQQEQQNQQIQQQRHQQQLTEDHSDEPSGSSRQ</sequence>
<comment type="caution">
    <text evidence="1">The sequence shown here is derived from an EMBL/GenBank/DDBJ whole genome shotgun (WGS) entry which is preliminary data.</text>
</comment>
<dbReference type="EMBL" id="CM051405">
    <property type="protein sequence ID" value="KAJ4705711.1"/>
    <property type="molecule type" value="Genomic_DNA"/>
</dbReference>
<organism evidence="1 2">
    <name type="scientific">Melia azedarach</name>
    <name type="common">Chinaberry tree</name>
    <dbReference type="NCBI Taxonomy" id="155640"/>
    <lineage>
        <taxon>Eukaryota</taxon>
        <taxon>Viridiplantae</taxon>
        <taxon>Streptophyta</taxon>
        <taxon>Embryophyta</taxon>
        <taxon>Tracheophyta</taxon>
        <taxon>Spermatophyta</taxon>
        <taxon>Magnoliopsida</taxon>
        <taxon>eudicotyledons</taxon>
        <taxon>Gunneridae</taxon>
        <taxon>Pentapetalae</taxon>
        <taxon>rosids</taxon>
        <taxon>malvids</taxon>
        <taxon>Sapindales</taxon>
        <taxon>Meliaceae</taxon>
        <taxon>Melia</taxon>
    </lineage>
</organism>
<proteinExistence type="predicted"/>
<gene>
    <name evidence="1" type="ORF">OWV82_022453</name>
</gene>
<dbReference type="Proteomes" id="UP001164539">
    <property type="component" value="Chromosome 12"/>
</dbReference>
<accession>A0ACC1X2K7</accession>
<name>A0ACC1X2K7_MELAZ</name>
<evidence type="ECO:0000313" key="2">
    <source>
        <dbReference type="Proteomes" id="UP001164539"/>
    </source>
</evidence>
<keyword evidence="2" id="KW-1185">Reference proteome</keyword>